<proteinExistence type="predicted"/>
<dbReference type="SUPFAM" id="SSF53098">
    <property type="entry name" value="Ribonuclease H-like"/>
    <property type="match status" value="1"/>
</dbReference>
<dbReference type="PANTHER" id="PTHR46481:SF10">
    <property type="entry name" value="ZINC FINGER BED DOMAIN-CONTAINING PROTEIN 39"/>
    <property type="match status" value="1"/>
</dbReference>
<accession>A0A2N5UYJ4</accession>
<dbReference type="OrthoDB" id="2506934at2759"/>
<feature type="region of interest" description="Disordered" evidence="6">
    <location>
        <begin position="307"/>
        <end position="328"/>
    </location>
</feature>
<dbReference type="STRING" id="200324.A0A2N5UYJ4"/>
<sequence length="619" mass="69465">MGEHLWRKHQIVDPSKVESGLQDISVMIKKRKLENNSSSGTELTSNSLKKAIAYLIADADLPFAFAERQSFRDLLHLVNPMIRPGNLMFSRKTIAMEVHYLHKSHTLNLQNIFAKAKHIAFTLDAWTLPNTLAFLGITAHAIMPNWQLMNVVVGLSQIQGAHTGVNLANVFIKVLDNFEISDLLVAVTADNASNNSTLALRIEEVLSGQFFASDHMLGCMAHVINLAAKDGLLAFGLNIEETNNEADNNETASSNRMRIDYITSRPDGSHINIKTIITRIHGLTTYVRATPQRREQFQSVMALVESRYPEPSKHQRTPRKSTSGSRSESTQKMLVLDVKTCWNSTYLMLDQALELKDVCNIFCHRSEASKYMLSPLEWDKVAQLIQFLKPLNEATEFLCSTQYPTLNISLLVYISLMKQITQVHSVYDAEQLLPAAESMIEKLKKYLVMALDKTAPISFKSETVLSNFKFEARHFDRSPARCNTTKNSNGTKLISNILADVFENESSISDLNSEIQDYLNANVEASQTDVLEYWRIKTSIYPSLAGMARCYLAIPATSAPSERVFSHCKNIVGPQRGRLSPTSIGNLLCLKEWYQTVGTLDPAPYDETDDGFDSDDIEL</sequence>
<reference evidence="8 9" key="1">
    <citation type="submission" date="2017-11" db="EMBL/GenBank/DDBJ databases">
        <title>De novo assembly and phasing of dikaryotic genomes from two isolates of Puccinia coronata f. sp. avenae, the causal agent of oat crown rust.</title>
        <authorList>
            <person name="Miller M.E."/>
            <person name="Zhang Y."/>
            <person name="Omidvar V."/>
            <person name="Sperschneider J."/>
            <person name="Schwessinger B."/>
            <person name="Raley C."/>
            <person name="Palmer J.M."/>
            <person name="Garnica D."/>
            <person name="Upadhyaya N."/>
            <person name="Rathjen J."/>
            <person name="Taylor J.M."/>
            <person name="Park R.F."/>
            <person name="Dodds P.N."/>
            <person name="Hirsch C.D."/>
            <person name="Kianian S.F."/>
            <person name="Figueroa M."/>
        </authorList>
    </citation>
    <scope>NUCLEOTIDE SEQUENCE [LARGE SCALE GENOMIC DNA]</scope>
    <source>
        <strain evidence="8">12NC29</strain>
    </source>
</reference>
<keyword evidence="2" id="KW-0479">Metal-binding</keyword>
<evidence type="ECO:0000313" key="8">
    <source>
        <dbReference type="EMBL" id="PLW42803.1"/>
    </source>
</evidence>
<comment type="caution">
    <text evidence="8">The sequence shown here is derived from an EMBL/GenBank/DDBJ whole genome shotgun (WGS) entry which is preliminary data.</text>
</comment>
<dbReference type="InterPro" id="IPR012337">
    <property type="entry name" value="RNaseH-like_sf"/>
</dbReference>
<evidence type="ECO:0000256" key="2">
    <source>
        <dbReference type="ARBA" id="ARBA00022723"/>
    </source>
</evidence>
<keyword evidence="9" id="KW-1185">Reference proteome</keyword>
<evidence type="ECO:0000256" key="5">
    <source>
        <dbReference type="ARBA" id="ARBA00023242"/>
    </source>
</evidence>
<dbReference type="InterPro" id="IPR052035">
    <property type="entry name" value="ZnF_BED_domain_contain"/>
</dbReference>
<feature type="domain" description="HAT C-terminal dimerisation" evidence="7">
    <location>
        <begin position="514"/>
        <end position="594"/>
    </location>
</feature>
<dbReference type="Pfam" id="PF05699">
    <property type="entry name" value="Dimer_Tnp_hAT"/>
    <property type="match status" value="1"/>
</dbReference>
<evidence type="ECO:0000256" key="4">
    <source>
        <dbReference type="ARBA" id="ARBA00022833"/>
    </source>
</evidence>
<gene>
    <name evidence="8" type="ORF">PCANC_07962</name>
</gene>
<evidence type="ECO:0000256" key="3">
    <source>
        <dbReference type="ARBA" id="ARBA00022771"/>
    </source>
</evidence>
<dbReference type="GO" id="GO:0046983">
    <property type="term" value="F:protein dimerization activity"/>
    <property type="evidence" value="ECO:0007669"/>
    <property type="project" value="InterPro"/>
</dbReference>
<dbReference type="EMBL" id="PGCJ01000154">
    <property type="protein sequence ID" value="PLW42803.1"/>
    <property type="molecule type" value="Genomic_DNA"/>
</dbReference>
<evidence type="ECO:0000256" key="1">
    <source>
        <dbReference type="ARBA" id="ARBA00004123"/>
    </source>
</evidence>
<name>A0A2N5UYJ4_9BASI</name>
<dbReference type="GO" id="GO:0005634">
    <property type="term" value="C:nucleus"/>
    <property type="evidence" value="ECO:0007669"/>
    <property type="project" value="UniProtKB-SubCell"/>
</dbReference>
<keyword evidence="5" id="KW-0539">Nucleus</keyword>
<dbReference type="InterPro" id="IPR008906">
    <property type="entry name" value="HATC_C_dom"/>
</dbReference>
<keyword evidence="3" id="KW-0863">Zinc-finger</keyword>
<keyword evidence="4" id="KW-0862">Zinc</keyword>
<dbReference type="AlphaFoldDB" id="A0A2N5UYJ4"/>
<protein>
    <recommendedName>
        <fullName evidence="7">HAT C-terminal dimerisation domain-containing protein</fullName>
    </recommendedName>
</protein>
<dbReference type="Proteomes" id="UP000235388">
    <property type="component" value="Unassembled WGS sequence"/>
</dbReference>
<comment type="subcellular location">
    <subcellularLocation>
        <location evidence="1">Nucleus</location>
    </subcellularLocation>
</comment>
<dbReference type="GO" id="GO:0008270">
    <property type="term" value="F:zinc ion binding"/>
    <property type="evidence" value="ECO:0007669"/>
    <property type="project" value="UniProtKB-KW"/>
</dbReference>
<evidence type="ECO:0000313" key="9">
    <source>
        <dbReference type="Proteomes" id="UP000235388"/>
    </source>
</evidence>
<evidence type="ECO:0000256" key="6">
    <source>
        <dbReference type="SAM" id="MobiDB-lite"/>
    </source>
</evidence>
<organism evidence="8 9">
    <name type="scientific">Puccinia coronata f. sp. avenae</name>
    <dbReference type="NCBI Taxonomy" id="200324"/>
    <lineage>
        <taxon>Eukaryota</taxon>
        <taxon>Fungi</taxon>
        <taxon>Dikarya</taxon>
        <taxon>Basidiomycota</taxon>
        <taxon>Pucciniomycotina</taxon>
        <taxon>Pucciniomycetes</taxon>
        <taxon>Pucciniales</taxon>
        <taxon>Pucciniaceae</taxon>
        <taxon>Puccinia</taxon>
    </lineage>
</organism>
<dbReference type="PANTHER" id="PTHR46481">
    <property type="entry name" value="ZINC FINGER BED DOMAIN-CONTAINING PROTEIN 4"/>
    <property type="match status" value="1"/>
</dbReference>
<evidence type="ECO:0000259" key="7">
    <source>
        <dbReference type="Pfam" id="PF05699"/>
    </source>
</evidence>